<comment type="caution">
    <text evidence="3">The sequence shown here is derived from an EMBL/GenBank/DDBJ whole genome shotgun (WGS) entry which is preliminary data.</text>
</comment>
<evidence type="ECO:0000313" key="3">
    <source>
        <dbReference type="EMBL" id="RRJ86533.1"/>
    </source>
</evidence>
<evidence type="ECO:0000256" key="1">
    <source>
        <dbReference type="SAM" id="MobiDB-lite"/>
    </source>
</evidence>
<dbReference type="AlphaFoldDB" id="A0A3P3W0X6"/>
<keyword evidence="2" id="KW-0812">Transmembrane</keyword>
<evidence type="ECO:0000256" key="2">
    <source>
        <dbReference type="SAM" id="Phobius"/>
    </source>
</evidence>
<keyword evidence="2" id="KW-1133">Transmembrane helix</keyword>
<feature type="transmembrane region" description="Helical" evidence="2">
    <location>
        <begin position="243"/>
        <end position="276"/>
    </location>
</feature>
<name>A0A3P3W0X6_9MICO</name>
<protein>
    <recommendedName>
        <fullName evidence="5">DUF4190 domain-containing protein</fullName>
    </recommendedName>
</protein>
<proteinExistence type="predicted"/>
<evidence type="ECO:0008006" key="5">
    <source>
        <dbReference type="Google" id="ProtNLM"/>
    </source>
</evidence>
<sequence>MSNRNDDASLEGMVGKPFRSHVDTHPTTPLADVQQTVELGDLTATSAQDAQVSPFADVPPLEAAAVAPEATPADEPAPAFEPLAASEPAPQATLPYDSAAFAEVAGPNAQPAPAPQQAPFAPYAPSTGAQTFGTPAYTDPAYGAPQPGALVPAPSGGQGGYVPPQAPPYQGGYAASAPAQSSGMNQMGLWSLIMAGIAVFGSMIPVLNWFSWLAPFAGVVLGIIGVTGQQYRNNRGLAIAGLIANGVLIVIVPIVLFLMMFAGLAFFGMFIPFLALGS</sequence>
<dbReference type="EMBL" id="RQVS01000008">
    <property type="protein sequence ID" value="RRJ86533.1"/>
    <property type="molecule type" value="Genomic_DNA"/>
</dbReference>
<accession>A0A3P3W0X6</accession>
<feature type="region of interest" description="Disordered" evidence="1">
    <location>
        <begin position="106"/>
        <end position="125"/>
    </location>
</feature>
<feature type="transmembrane region" description="Helical" evidence="2">
    <location>
        <begin position="187"/>
        <end position="206"/>
    </location>
</feature>
<evidence type="ECO:0000313" key="4">
    <source>
        <dbReference type="Proteomes" id="UP000274391"/>
    </source>
</evidence>
<dbReference type="Proteomes" id="UP000274391">
    <property type="component" value="Unassembled WGS sequence"/>
</dbReference>
<feature type="region of interest" description="Disordered" evidence="1">
    <location>
        <begin position="1"/>
        <end position="27"/>
    </location>
</feature>
<feature type="transmembrane region" description="Helical" evidence="2">
    <location>
        <begin position="212"/>
        <end position="231"/>
    </location>
</feature>
<dbReference type="RefSeq" id="WP_124972215.1">
    <property type="nucleotide sequence ID" value="NZ_RQVS01000008.1"/>
</dbReference>
<gene>
    <name evidence="3" type="ORF">EG850_07735</name>
</gene>
<keyword evidence="4" id="KW-1185">Reference proteome</keyword>
<dbReference type="OrthoDB" id="5126517at2"/>
<reference evidence="3 4" key="1">
    <citation type="submission" date="2018-11" db="EMBL/GenBank/DDBJ databases">
        <title>YIM 102482-1 draft genome.</title>
        <authorList>
            <person name="Li G."/>
            <person name="Jiang Y."/>
        </authorList>
    </citation>
    <scope>NUCLEOTIDE SEQUENCE [LARGE SCALE GENOMIC DNA]</scope>
    <source>
        <strain evidence="3 4">YIM 102482-1</strain>
    </source>
</reference>
<organism evidence="3 4">
    <name type="scientific">Gulosibacter macacae</name>
    <dbReference type="NCBI Taxonomy" id="2488791"/>
    <lineage>
        <taxon>Bacteria</taxon>
        <taxon>Bacillati</taxon>
        <taxon>Actinomycetota</taxon>
        <taxon>Actinomycetes</taxon>
        <taxon>Micrococcales</taxon>
        <taxon>Microbacteriaceae</taxon>
        <taxon>Gulosibacter</taxon>
    </lineage>
</organism>
<keyword evidence="2" id="KW-0472">Membrane</keyword>